<protein>
    <submittedName>
        <fullName evidence="1">Uncharacterized protein</fullName>
    </submittedName>
</protein>
<proteinExistence type="predicted"/>
<sequence>GSGQYRVFGSQDVDKQWISEVRKGNGFTNTRIVPRFIIEGLNYQPFQQLASGEKELKRFVAEIVKTCR</sequence>
<dbReference type="GeneID" id="25907110"/>
<gene>
    <name evidence="1" type="ORF">SARC_06606</name>
</gene>
<dbReference type="AlphaFoldDB" id="A0A0L0FW25"/>
<name>A0A0L0FW25_9EUKA</name>
<dbReference type="RefSeq" id="XP_014154947.1">
    <property type="nucleotide sequence ID" value="XM_014299472.1"/>
</dbReference>
<evidence type="ECO:0000313" key="2">
    <source>
        <dbReference type="Proteomes" id="UP000054560"/>
    </source>
</evidence>
<evidence type="ECO:0000313" key="1">
    <source>
        <dbReference type="EMBL" id="KNC81045.1"/>
    </source>
</evidence>
<dbReference type="Gene3D" id="3.20.20.80">
    <property type="entry name" value="Glycosidases"/>
    <property type="match status" value="1"/>
</dbReference>
<keyword evidence="2" id="KW-1185">Reference proteome</keyword>
<reference evidence="1 2" key="1">
    <citation type="submission" date="2011-02" db="EMBL/GenBank/DDBJ databases">
        <title>The Genome Sequence of Sphaeroforma arctica JP610.</title>
        <authorList>
            <consortium name="The Broad Institute Genome Sequencing Platform"/>
            <person name="Russ C."/>
            <person name="Cuomo C."/>
            <person name="Young S.K."/>
            <person name="Zeng Q."/>
            <person name="Gargeya S."/>
            <person name="Alvarado L."/>
            <person name="Berlin A."/>
            <person name="Chapman S.B."/>
            <person name="Chen Z."/>
            <person name="Freedman E."/>
            <person name="Gellesch M."/>
            <person name="Goldberg J."/>
            <person name="Griggs A."/>
            <person name="Gujja S."/>
            <person name="Heilman E."/>
            <person name="Heiman D."/>
            <person name="Howarth C."/>
            <person name="Mehta T."/>
            <person name="Neiman D."/>
            <person name="Pearson M."/>
            <person name="Roberts A."/>
            <person name="Saif S."/>
            <person name="Shea T."/>
            <person name="Shenoy N."/>
            <person name="Sisk P."/>
            <person name="Stolte C."/>
            <person name="Sykes S."/>
            <person name="White J."/>
            <person name="Yandava C."/>
            <person name="Burger G."/>
            <person name="Gray M.W."/>
            <person name="Holland P.W.H."/>
            <person name="King N."/>
            <person name="Lang F.B.F."/>
            <person name="Roger A.J."/>
            <person name="Ruiz-Trillo I."/>
            <person name="Haas B."/>
            <person name="Nusbaum C."/>
            <person name="Birren B."/>
        </authorList>
    </citation>
    <scope>NUCLEOTIDE SEQUENCE [LARGE SCALE GENOMIC DNA]</scope>
    <source>
        <strain evidence="1 2">JP610</strain>
    </source>
</reference>
<accession>A0A0L0FW25</accession>
<feature type="non-terminal residue" evidence="1">
    <location>
        <position position="1"/>
    </location>
</feature>
<dbReference type="EMBL" id="KQ242074">
    <property type="protein sequence ID" value="KNC81045.1"/>
    <property type="molecule type" value="Genomic_DNA"/>
</dbReference>
<dbReference type="Proteomes" id="UP000054560">
    <property type="component" value="Unassembled WGS sequence"/>
</dbReference>
<organism evidence="1 2">
    <name type="scientific">Sphaeroforma arctica JP610</name>
    <dbReference type="NCBI Taxonomy" id="667725"/>
    <lineage>
        <taxon>Eukaryota</taxon>
        <taxon>Ichthyosporea</taxon>
        <taxon>Ichthyophonida</taxon>
        <taxon>Sphaeroforma</taxon>
    </lineage>
</organism>